<comment type="caution">
    <text evidence="2">The sequence shown here is derived from an EMBL/GenBank/DDBJ whole genome shotgun (WGS) entry which is preliminary data.</text>
</comment>
<gene>
    <name evidence="2" type="ORF">F9B85_10170</name>
</gene>
<accession>A0A6I0EW19</accession>
<evidence type="ECO:0008006" key="4">
    <source>
        <dbReference type="Google" id="ProtNLM"/>
    </source>
</evidence>
<reference evidence="2 3" key="1">
    <citation type="submission" date="2019-10" db="EMBL/GenBank/DDBJ databases">
        <title>Whole-genome sequence of the extremophile Heliorestis acidaminivorans DSM 24790.</title>
        <authorList>
            <person name="Kyndt J.A."/>
            <person name="Meyer T.E."/>
        </authorList>
    </citation>
    <scope>NUCLEOTIDE SEQUENCE [LARGE SCALE GENOMIC DNA]</scope>
    <source>
        <strain evidence="2 3">DSM 24790</strain>
    </source>
</reference>
<evidence type="ECO:0000256" key="1">
    <source>
        <dbReference type="SAM" id="SignalP"/>
    </source>
</evidence>
<proteinExistence type="predicted"/>
<evidence type="ECO:0000313" key="2">
    <source>
        <dbReference type="EMBL" id="KAB2952168.1"/>
    </source>
</evidence>
<sequence>MNIKKSLIFIMVLMLTMSGCTGSSTAKKTVVEDFFDLIIQGNYYEAEKLLVNDDDFETLGQVNEDIQKKEITKLYFSKFSYEIKKVDKSLLLVEITAIDETKLLEKILDDITLAGFSGNILTGFQDATKDTFKRITDGIKNDSVPIQRKTIVVSLKEVDGNYRIDLDEDFKRGFFEPILKVLDINEMLMR</sequence>
<keyword evidence="3" id="KW-1185">Reference proteome</keyword>
<keyword evidence="1" id="KW-0732">Signal</keyword>
<feature type="signal peptide" evidence="1">
    <location>
        <begin position="1"/>
        <end position="22"/>
    </location>
</feature>
<dbReference type="EMBL" id="WBXO01000007">
    <property type="protein sequence ID" value="KAB2952168.1"/>
    <property type="molecule type" value="Genomic_DNA"/>
</dbReference>
<organism evidence="2 3">
    <name type="scientific">Heliorestis acidaminivorans</name>
    <dbReference type="NCBI Taxonomy" id="553427"/>
    <lineage>
        <taxon>Bacteria</taxon>
        <taxon>Bacillati</taxon>
        <taxon>Bacillota</taxon>
        <taxon>Clostridia</taxon>
        <taxon>Eubacteriales</taxon>
        <taxon>Heliobacteriaceae</taxon>
        <taxon>Heliorestis</taxon>
    </lineage>
</organism>
<evidence type="ECO:0000313" key="3">
    <source>
        <dbReference type="Proteomes" id="UP000468766"/>
    </source>
</evidence>
<name>A0A6I0EW19_9FIRM</name>
<dbReference type="PROSITE" id="PS51257">
    <property type="entry name" value="PROKAR_LIPOPROTEIN"/>
    <property type="match status" value="1"/>
</dbReference>
<dbReference type="RefSeq" id="WP_151620545.1">
    <property type="nucleotide sequence ID" value="NZ_WBXO01000007.1"/>
</dbReference>
<dbReference type="AlphaFoldDB" id="A0A6I0EW19"/>
<dbReference type="Proteomes" id="UP000468766">
    <property type="component" value="Unassembled WGS sequence"/>
</dbReference>
<protein>
    <recommendedName>
        <fullName evidence="4">DUF4878 domain-containing protein</fullName>
    </recommendedName>
</protein>
<feature type="chain" id="PRO_5038348599" description="DUF4878 domain-containing protein" evidence="1">
    <location>
        <begin position="23"/>
        <end position="190"/>
    </location>
</feature>